<gene>
    <name evidence="4" type="ORF">SAMN05216230_104278</name>
</gene>
<evidence type="ECO:0000256" key="2">
    <source>
        <dbReference type="ARBA" id="ARBA00022737"/>
    </source>
</evidence>
<dbReference type="InterPro" id="IPR046673">
    <property type="entry name" value="ToxA_N"/>
</dbReference>
<dbReference type="InterPro" id="IPR050216">
    <property type="entry name" value="LRR_domain-containing"/>
</dbReference>
<dbReference type="PANTHER" id="PTHR48051:SF1">
    <property type="entry name" value="RAS SUPPRESSOR PROTEIN 1"/>
    <property type="match status" value="1"/>
</dbReference>
<accession>A0A1H9JYX2</accession>
<evidence type="ECO:0000259" key="3">
    <source>
        <dbReference type="Pfam" id="PF20178"/>
    </source>
</evidence>
<dbReference type="PANTHER" id="PTHR48051">
    <property type="match status" value="1"/>
</dbReference>
<proteinExistence type="predicted"/>
<dbReference type="EMBL" id="FOEQ01000004">
    <property type="protein sequence ID" value="SEQ91903.1"/>
    <property type="molecule type" value="Genomic_DNA"/>
</dbReference>
<sequence>MTVDTPNPHQHILERRLPAWTRKATPEHWQRLHESILPSQGLPDSEAAWFANAAPHLREAVEVSQASLMRSQRTLARHLRGLQNITEFAEPLLTERLRMQHGLITPLRSTSLIVVKRLYTFQVYTTRHEHRGLLQAALQNFAETFTFDRHSALALEGDWQVREGLVTGKTTLGDSDTEVDIELPSEQVRIKPLALSPAAFATTCRELDIGQRYQAHLDALFTPPPVHQAAGAVHKARLRLAADLARLRNQLDGKGWDAVQALLDDGKALACSQLSLLGITLHEAILIDAGTAGMLLFLPGHVDSLRGFDNLDALHRQLHSELQQPSFRQGFMDYVPREAQGPFASRLRQNAGGDLHMRRVPINANLYEFLHDDHVSRLKHEALQVAVPTALADEQARKAREALWDSAGLDMLMIAGLFVPMLGTIMTAVVAYQLLDEAYEGYEAWQVGDREQAFGHLKSVALNLAVIGGLHMTGKALSRLATSPLLESLDPVMLEDGSQRLWRPDLTHYRSAVVLPAELEANAQGQFLHQGRHFMRMDGHLYEQRLDIRQAQWRIVHPEDGAAFQPPLKHNGAGAWRGSHEQPRDWALATLVRRLDSRLQHLPDAALEGAARANGLNTAALRQLHLANNPPPTALRATLERLPHAKASEGVEQAALEGLHIPELANVHSERLIVMAMADLPGWPTELRLELRAASPAGPVLLSAGAENASRTCIVLKTGDGYEAYLGERPVALRQDTDLCRAILQALSSVDRQALGMAASGVDELRRRIHRLVLAEPAAARRLLGSHLPGWGKRGRLPGGMEEPALEPPRIEVGALFRRYRQLYPEAADYQVNEQLSQWLEAGLSPERQLGDLEQQLREFRDQMRDWAGNDPLRHAAGRRLVSNWQRMTEFSQEERLAIHQISLVDLALTNEDLAALALPDRFTHIERVDLGANPGLSQLPAEFLERFPRLQRMHLVGCGFEQLPAIAVPQTLEWLDMQGNNLVWNDANQAALDRLGALRMLDLSHNPLARSPDLNRLRELDVLNLNSCELVDWPNGIRSDEDWRPVVFDLRDNRFASLPQDLQLSRVAAQNLWLESPDLSERVSQQIQAYYVQHGIDLLVADADYEEMLEHTDAGDWTIWNALPLQYRRELRGLQDQPDYDQARLWQRLRTFADPRVMDYGLAIGAMRLLEAETFPPPFEE</sequence>
<dbReference type="GO" id="GO:0005737">
    <property type="term" value="C:cytoplasm"/>
    <property type="evidence" value="ECO:0007669"/>
    <property type="project" value="TreeGrafter"/>
</dbReference>
<feature type="domain" description="Dermonecrotic toxin N-terminal" evidence="3">
    <location>
        <begin position="80"/>
        <end position="337"/>
    </location>
</feature>
<keyword evidence="2" id="KW-0677">Repeat</keyword>
<dbReference type="InterPro" id="IPR032675">
    <property type="entry name" value="LRR_dom_sf"/>
</dbReference>
<dbReference type="Gene3D" id="3.80.10.10">
    <property type="entry name" value="Ribonuclease Inhibitor"/>
    <property type="match status" value="1"/>
</dbReference>
<dbReference type="SUPFAM" id="SSF52058">
    <property type="entry name" value="L domain-like"/>
    <property type="match status" value="1"/>
</dbReference>
<dbReference type="InterPro" id="IPR001611">
    <property type="entry name" value="Leu-rich_rpt"/>
</dbReference>
<dbReference type="RefSeq" id="WP_094011223.1">
    <property type="nucleotide sequence ID" value="NZ_FOEQ01000004.1"/>
</dbReference>
<organism evidence="4 5">
    <name type="scientific">Pseudomonas soli</name>
    <dbReference type="NCBI Taxonomy" id="1306993"/>
    <lineage>
        <taxon>Bacteria</taxon>
        <taxon>Pseudomonadati</taxon>
        <taxon>Pseudomonadota</taxon>
        <taxon>Gammaproteobacteria</taxon>
        <taxon>Pseudomonadales</taxon>
        <taxon>Pseudomonadaceae</taxon>
        <taxon>Pseudomonas</taxon>
    </lineage>
</organism>
<dbReference type="AlphaFoldDB" id="A0A1H9JYX2"/>
<dbReference type="Proteomes" id="UP000199221">
    <property type="component" value="Unassembled WGS sequence"/>
</dbReference>
<dbReference type="PROSITE" id="PS51450">
    <property type="entry name" value="LRR"/>
    <property type="match status" value="1"/>
</dbReference>
<keyword evidence="1" id="KW-0433">Leucine-rich repeat</keyword>
<dbReference type="Pfam" id="PF20178">
    <property type="entry name" value="ToxA_N"/>
    <property type="match status" value="1"/>
</dbReference>
<evidence type="ECO:0000313" key="5">
    <source>
        <dbReference type="Proteomes" id="UP000199221"/>
    </source>
</evidence>
<evidence type="ECO:0000313" key="4">
    <source>
        <dbReference type="EMBL" id="SEQ91903.1"/>
    </source>
</evidence>
<evidence type="ECO:0000256" key="1">
    <source>
        <dbReference type="ARBA" id="ARBA00022614"/>
    </source>
</evidence>
<reference evidence="4 5" key="1">
    <citation type="submission" date="2016-10" db="EMBL/GenBank/DDBJ databases">
        <authorList>
            <person name="de Groot N.N."/>
        </authorList>
    </citation>
    <scope>NUCLEOTIDE SEQUENCE [LARGE SCALE GENOMIC DNA]</scope>
    <source>
        <strain evidence="4 5">LMG 27941</strain>
    </source>
</reference>
<name>A0A1H9JYX2_9PSED</name>
<protein>
    <recommendedName>
        <fullName evidence="3">Dermonecrotic toxin N-terminal domain-containing protein</fullName>
    </recommendedName>
</protein>